<dbReference type="GO" id="GO:0008171">
    <property type="term" value="F:O-methyltransferase activity"/>
    <property type="evidence" value="ECO:0007669"/>
    <property type="project" value="InterPro"/>
</dbReference>
<protein>
    <recommendedName>
        <fullName evidence="4">O-methyltransferase C-terminal domain-containing protein</fullName>
    </recommendedName>
</protein>
<organism evidence="5 6">
    <name type="scientific">Monilinia vaccinii-corymbosi</name>
    <dbReference type="NCBI Taxonomy" id="61207"/>
    <lineage>
        <taxon>Eukaryota</taxon>
        <taxon>Fungi</taxon>
        <taxon>Dikarya</taxon>
        <taxon>Ascomycota</taxon>
        <taxon>Pezizomycotina</taxon>
        <taxon>Leotiomycetes</taxon>
        <taxon>Helotiales</taxon>
        <taxon>Sclerotiniaceae</taxon>
        <taxon>Monilinia</taxon>
    </lineage>
</organism>
<dbReference type="Gene3D" id="3.40.50.150">
    <property type="entry name" value="Vaccinia Virus protein VP39"/>
    <property type="match status" value="1"/>
</dbReference>
<accession>A0A8A3PEW8</accession>
<dbReference type="OrthoDB" id="1535081at2759"/>
<feature type="domain" description="O-methyltransferase C-terminal" evidence="4">
    <location>
        <begin position="17"/>
        <end position="111"/>
    </location>
</feature>
<dbReference type="GO" id="GO:0032259">
    <property type="term" value="P:methylation"/>
    <property type="evidence" value="ECO:0007669"/>
    <property type="project" value="UniProtKB-KW"/>
</dbReference>
<dbReference type="AlphaFoldDB" id="A0A8A3PEW8"/>
<name>A0A8A3PEW8_9HELO</name>
<dbReference type="InterPro" id="IPR001077">
    <property type="entry name" value="COMT_C"/>
</dbReference>
<gene>
    <name evidence="5" type="ORF">DSL72_005162</name>
</gene>
<evidence type="ECO:0000256" key="1">
    <source>
        <dbReference type="ARBA" id="ARBA00022603"/>
    </source>
</evidence>
<dbReference type="Pfam" id="PF00891">
    <property type="entry name" value="Methyltransf_2"/>
    <property type="match status" value="1"/>
</dbReference>
<evidence type="ECO:0000256" key="3">
    <source>
        <dbReference type="ARBA" id="ARBA00022691"/>
    </source>
</evidence>
<dbReference type="InterPro" id="IPR016461">
    <property type="entry name" value="COMT-like"/>
</dbReference>
<evidence type="ECO:0000259" key="4">
    <source>
        <dbReference type="Pfam" id="PF00891"/>
    </source>
</evidence>
<dbReference type="PANTHER" id="PTHR43712">
    <property type="entry name" value="PUTATIVE (AFU_ORTHOLOGUE AFUA_4G14580)-RELATED"/>
    <property type="match status" value="1"/>
</dbReference>
<dbReference type="EMBL" id="CP063408">
    <property type="protein sequence ID" value="QSZ33594.1"/>
    <property type="molecule type" value="Genomic_DNA"/>
</dbReference>
<evidence type="ECO:0000313" key="6">
    <source>
        <dbReference type="Proteomes" id="UP000672032"/>
    </source>
</evidence>
<evidence type="ECO:0000313" key="5">
    <source>
        <dbReference type="EMBL" id="QSZ33594.1"/>
    </source>
</evidence>
<dbReference type="PANTHER" id="PTHR43712:SF1">
    <property type="entry name" value="HYPOTHETICAL O-METHYLTRANSFERASE (EUROFUNG)-RELATED"/>
    <property type="match status" value="1"/>
</dbReference>
<evidence type="ECO:0000256" key="2">
    <source>
        <dbReference type="ARBA" id="ARBA00022679"/>
    </source>
</evidence>
<keyword evidence="3" id="KW-0949">S-adenosyl-L-methionine</keyword>
<dbReference type="PROSITE" id="PS51683">
    <property type="entry name" value="SAM_OMT_II"/>
    <property type="match status" value="1"/>
</dbReference>
<dbReference type="Proteomes" id="UP000672032">
    <property type="component" value="Chromosome 4"/>
</dbReference>
<proteinExistence type="predicted"/>
<reference evidence="5" key="1">
    <citation type="submission" date="2020-10" db="EMBL/GenBank/DDBJ databases">
        <title>Genome Sequence of Monilinia vaccinii-corymbosi Sheds Light on Mummy Berry Disease Infection of Blueberry and Mating Type.</title>
        <authorList>
            <person name="Yow A.G."/>
            <person name="Zhang Y."/>
            <person name="Bansal K."/>
            <person name="Eacker S.M."/>
            <person name="Sullivan S."/>
            <person name="Liachko I."/>
            <person name="Cubeta M.A."/>
            <person name="Rollins J.A."/>
            <person name="Ashrafi H."/>
        </authorList>
    </citation>
    <scope>NUCLEOTIDE SEQUENCE</scope>
    <source>
        <strain evidence="5">RL-1</strain>
    </source>
</reference>
<keyword evidence="2" id="KW-0808">Transferase</keyword>
<dbReference type="InterPro" id="IPR029063">
    <property type="entry name" value="SAM-dependent_MTases_sf"/>
</dbReference>
<sequence length="134" mass="14938">MLAPEAKVFVQQQHQPYLSGTFLDSLSQAGMRAFTSFITFSTIWSDYKCLEILRNLKQAMKAGYSKLLLFEMIVLEQGVLGFLDLTLMAFDGGMERTGKRWGDLLGKAGFELVELHRPAEGADSDGIVEAVVRE</sequence>
<keyword evidence="6" id="KW-1185">Reference proteome</keyword>
<dbReference type="SUPFAM" id="SSF53335">
    <property type="entry name" value="S-adenosyl-L-methionine-dependent methyltransferases"/>
    <property type="match status" value="1"/>
</dbReference>
<keyword evidence="1" id="KW-0489">Methyltransferase</keyword>